<dbReference type="InterPro" id="IPR007863">
    <property type="entry name" value="Peptidase_M16_C"/>
</dbReference>
<dbReference type="PANTHER" id="PTHR11851:SF225">
    <property type="entry name" value="NON-PEPTIDASE HOMOLOG YMXG"/>
    <property type="match status" value="1"/>
</dbReference>
<keyword evidence="4" id="KW-1185">Reference proteome</keyword>
<dbReference type="SUPFAM" id="SSF63411">
    <property type="entry name" value="LuxS/MPP-like metallohydrolase"/>
    <property type="match status" value="2"/>
</dbReference>
<sequence>MRKLFLSLCLLGGIMFGASIKSITISGVEIPLIYEKSSIIPTGMIQLIFANSGSAYCEETPGIASLSASILNEGTKELGGVEFARGLEEKAITLYASSSQEFLEFTLSFLKEEEDHSLKFLSMLLNSPNLSANALTKVKDQALASLLAKESDFDYLASSGLAQLLFKNTPLQYPSRGTISSIQGITLEQIRAFLKKSLTLNHLYIVIGGDLDIDATSAKLVQILQKLPIGEVKNFASFKVSSTPQTKTQYKQTEQAYIYFGSPFNLKDYQEEAHKAKVMSFILGASGFGSRMMEEIRVKNGLAYSAYMKVNLSKLVNYASGYLQTKISNQNQSIELVKKVISDFVENGVTQEELDSAKKFLLGSEPLRNETLNQRLNTAFSYYYRGLNPDYSKEELEKINNLTLEDLNAFIKDHKEILDLSFSIITQ</sequence>
<dbReference type="AlphaFoldDB" id="A0A3D8IT67"/>
<dbReference type="RefSeq" id="WP_104725198.1">
    <property type="nucleotide sequence ID" value="NZ_FZNE01000020.1"/>
</dbReference>
<dbReference type="Pfam" id="PF05193">
    <property type="entry name" value="Peptidase_M16_C"/>
    <property type="match status" value="1"/>
</dbReference>
<dbReference type="Proteomes" id="UP000257067">
    <property type="component" value="Unassembled WGS sequence"/>
</dbReference>
<dbReference type="GO" id="GO:0046872">
    <property type="term" value="F:metal ion binding"/>
    <property type="evidence" value="ECO:0007669"/>
    <property type="project" value="InterPro"/>
</dbReference>
<proteinExistence type="predicted"/>
<feature type="domain" description="Peptidase M16 N-terminal" evidence="1">
    <location>
        <begin position="51"/>
        <end position="176"/>
    </location>
</feature>
<dbReference type="OrthoDB" id="9811314at2"/>
<protein>
    <submittedName>
        <fullName evidence="3">Insulinase family protein</fullName>
    </submittedName>
</protein>
<gene>
    <name evidence="3" type="ORF">CQA62_06175</name>
</gene>
<organism evidence="3 4">
    <name type="scientific">Helicobacter cholecystus</name>
    <dbReference type="NCBI Taxonomy" id="45498"/>
    <lineage>
        <taxon>Bacteria</taxon>
        <taxon>Pseudomonadati</taxon>
        <taxon>Campylobacterota</taxon>
        <taxon>Epsilonproteobacteria</taxon>
        <taxon>Campylobacterales</taxon>
        <taxon>Helicobacteraceae</taxon>
        <taxon>Helicobacter</taxon>
    </lineage>
</organism>
<dbReference type="InterPro" id="IPR050361">
    <property type="entry name" value="MPP/UQCRC_Complex"/>
</dbReference>
<accession>A0A3D8IT67</accession>
<evidence type="ECO:0000259" key="2">
    <source>
        <dbReference type="Pfam" id="PF05193"/>
    </source>
</evidence>
<dbReference type="InterPro" id="IPR011249">
    <property type="entry name" value="Metalloenz_LuxS/M16"/>
</dbReference>
<evidence type="ECO:0000259" key="1">
    <source>
        <dbReference type="Pfam" id="PF00675"/>
    </source>
</evidence>
<evidence type="ECO:0000313" key="4">
    <source>
        <dbReference type="Proteomes" id="UP000257067"/>
    </source>
</evidence>
<dbReference type="Pfam" id="PF00675">
    <property type="entry name" value="Peptidase_M16"/>
    <property type="match status" value="1"/>
</dbReference>
<comment type="caution">
    <text evidence="3">The sequence shown here is derived from an EMBL/GenBank/DDBJ whole genome shotgun (WGS) entry which is preliminary data.</text>
</comment>
<dbReference type="InterPro" id="IPR011765">
    <property type="entry name" value="Pept_M16_N"/>
</dbReference>
<reference evidence="3 4" key="1">
    <citation type="submission" date="2018-04" db="EMBL/GenBank/DDBJ databases">
        <title>Novel Campyloabacter and Helicobacter Species and Strains.</title>
        <authorList>
            <person name="Mannion A.J."/>
            <person name="Shen Z."/>
            <person name="Fox J.G."/>
        </authorList>
    </citation>
    <scope>NUCLEOTIDE SEQUENCE [LARGE SCALE GENOMIC DNA]</scope>
    <source>
        <strain evidence="3 4">ATCC 700242</strain>
    </source>
</reference>
<evidence type="ECO:0000313" key="3">
    <source>
        <dbReference type="EMBL" id="RDU68223.1"/>
    </source>
</evidence>
<dbReference type="EMBL" id="NXLU01000009">
    <property type="protein sequence ID" value="RDU68223.1"/>
    <property type="molecule type" value="Genomic_DNA"/>
</dbReference>
<name>A0A3D8IT67_9HELI</name>
<dbReference type="PANTHER" id="PTHR11851">
    <property type="entry name" value="METALLOPROTEASE"/>
    <property type="match status" value="1"/>
</dbReference>
<feature type="domain" description="Peptidase M16 C-terminal" evidence="2">
    <location>
        <begin position="185"/>
        <end position="359"/>
    </location>
</feature>
<dbReference type="Gene3D" id="3.30.830.10">
    <property type="entry name" value="Metalloenzyme, LuxS/M16 peptidase-like"/>
    <property type="match status" value="2"/>
</dbReference>